<keyword evidence="4 6" id="KW-1133">Transmembrane helix</keyword>
<comment type="subcellular location">
    <subcellularLocation>
        <location evidence="1">Membrane</location>
        <topology evidence="1">Multi-pass membrane protein</topology>
    </subcellularLocation>
</comment>
<dbReference type="SUPFAM" id="SSF103481">
    <property type="entry name" value="Multidrug resistance efflux transporter EmrE"/>
    <property type="match status" value="2"/>
</dbReference>
<feature type="transmembrane region" description="Helical" evidence="6">
    <location>
        <begin position="159"/>
        <end position="176"/>
    </location>
</feature>
<feature type="domain" description="EamA" evidence="7">
    <location>
        <begin position="158"/>
        <end position="298"/>
    </location>
</feature>
<dbReference type="PANTHER" id="PTHR32322">
    <property type="entry name" value="INNER MEMBRANE TRANSPORTER"/>
    <property type="match status" value="1"/>
</dbReference>
<name>A0A4R2MLY4_RUBGE</name>
<evidence type="ECO:0000256" key="2">
    <source>
        <dbReference type="ARBA" id="ARBA00007362"/>
    </source>
</evidence>
<accession>A0A4R2MLY4</accession>
<evidence type="ECO:0000313" key="9">
    <source>
        <dbReference type="Proteomes" id="UP000295106"/>
    </source>
</evidence>
<sequence length="302" mass="30952">MSTAALPTTTARLSPLLLACLAATWLIWGSTYLAIKWALVSFPPFFQMGTRFVVAGLVLGVFARWRGAGWPDRSQWTSAFVLGALMLGGGYGATAFAQQSISSGLVVAFIAVVPAVVALFELPYGLRPSRLEALGITTGLAGIVLLTQGEGFGASGEGLVAMTVACAAWCAGSVWAKHGLPGGRRLELAPGAAGYASQMLAGGLLLLGMSWAAGEQPTLPPDARSLACWVYLVVAGSLIGFSAYMVLLQRASTALASSYTFVNPVIAMVLGVTVGGEVVGAGEMLAAGIVTASVVLLLAGRR</sequence>
<dbReference type="OrthoDB" id="9812547at2"/>
<dbReference type="GO" id="GO:0016020">
    <property type="term" value="C:membrane"/>
    <property type="evidence" value="ECO:0007669"/>
    <property type="project" value="UniProtKB-SubCell"/>
</dbReference>
<keyword evidence="5 6" id="KW-0472">Membrane</keyword>
<dbReference type="InterPro" id="IPR037185">
    <property type="entry name" value="EmrE-like"/>
</dbReference>
<comment type="similarity">
    <text evidence="2">Belongs to the EamA transporter family.</text>
</comment>
<dbReference type="AlphaFoldDB" id="A0A4R2MLY4"/>
<evidence type="ECO:0000313" key="8">
    <source>
        <dbReference type="EMBL" id="TCP04036.1"/>
    </source>
</evidence>
<feature type="transmembrane region" description="Helical" evidence="6">
    <location>
        <begin position="254"/>
        <end position="272"/>
    </location>
</feature>
<keyword evidence="3 6" id="KW-0812">Transmembrane</keyword>
<evidence type="ECO:0000256" key="4">
    <source>
        <dbReference type="ARBA" id="ARBA00022989"/>
    </source>
</evidence>
<feature type="transmembrane region" description="Helical" evidence="6">
    <location>
        <begin position="131"/>
        <end position="147"/>
    </location>
</feature>
<feature type="transmembrane region" description="Helical" evidence="6">
    <location>
        <begin position="103"/>
        <end position="124"/>
    </location>
</feature>
<feature type="transmembrane region" description="Helical" evidence="6">
    <location>
        <begin position="45"/>
        <end position="65"/>
    </location>
</feature>
<evidence type="ECO:0000256" key="6">
    <source>
        <dbReference type="SAM" id="Phobius"/>
    </source>
</evidence>
<evidence type="ECO:0000259" key="7">
    <source>
        <dbReference type="Pfam" id="PF00892"/>
    </source>
</evidence>
<dbReference type="GeneID" id="99684378"/>
<evidence type="ECO:0000256" key="1">
    <source>
        <dbReference type="ARBA" id="ARBA00004141"/>
    </source>
</evidence>
<dbReference type="EMBL" id="SLXD01000003">
    <property type="protein sequence ID" value="TCP04036.1"/>
    <property type="molecule type" value="Genomic_DNA"/>
</dbReference>
<feature type="transmembrane region" description="Helical" evidence="6">
    <location>
        <begin position="229"/>
        <end position="247"/>
    </location>
</feature>
<reference evidence="8 9" key="1">
    <citation type="submission" date="2019-03" db="EMBL/GenBank/DDBJ databases">
        <title>Genomic Encyclopedia of Type Strains, Phase IV (KMG-IV): sequencing the most valuable type-strain genomes for metagenomic binning, comparative biology and taxonomic classification.</title>
        <authorList>
            <person name="Goeker M."/>
        </authorList>
    </citation>
    <scope>NUCLEOTIDE SEQUENCE [LARGE SCALE GENOMIC DNA]</scope>
    <source>
        <strain evidence="8 9">DSM 1709</strain>
    </source>
</reference>
<comment type="caution">
    <text evidence="8">The sequence shown here is derived from an EMBL/GenBank/DDBJ whole genome shotgun (WGS) entry which is preliminary data.</text>
</comment>
<feature type="transmembrane region" description="Helical" evidence="6">
    <location>
        <begin position="278"/>
        <end position="299"/>
    </location>
</feature>
<feature type="transmembrane region" description="Helical" evidence="6">
    <location>
        <begin position="77"/>
        <end position="97"/>
    </location>
</feature>
<dbReference type="Pfam" id="PF00892">
    <property type="entry name" value="EamA"/>
    <property type="match status" value="2"/>
</dbReference>
<feature type="transmembrane region" description="Helical" evidence="6">
    <location>
        <begin position="188"/>
        <end position="209"/>
    </location>
</feature>
<dbReference type="PANTHER" id="PTHR32322:SF2">
    <property type="entry name" value="EAMA DOMAIN-CONTAINING PROTEIN"/>
    <property type="match status" value="1"/>
</dbReference>
<evidence type="ECO:0000256" key="3">
    <source>
        <dbReference type="ARBA" id="ARBA00022692"/>
    </source>
</evidence>
<dbReference type="RefSeq" id="WP_132645553.1">
    <property type="nucleotide sequence ID" value="NZ_CP181386.1"/>
</dbReference>
<evidence type="ECO:0000256" key="5">
    <source>
        <dbReference type="ARBA" id="ARBA00023136"/>
    </source>
</evidence>
<dbReference type="InterPro" id="IPR050638">
    <property type="entry name" value="AA-Vitamin_Transporters"/>
</dbReference>
<organism evidence="8 9">
    <name type="scientific">Rubrivivax gelatinosus</name>
    <name type="common">Rhodocyclus gelatinosus</name>
    <name type="synonym">Rhodopseudomonas gelatinosa</name>
    <dbReference type="NCBI Taxonomy" id="28068"/>
    <lineage>
        <taxon>Bacteria</taxon>
        <taxon>Pseudomonadati</taxon>
        <taxon>Pseudomonadota</taxon>
        <taxon>Betaproteobacteria</taxon>
        <taxon>Burkholderiales</taxon>
        <taxon>Sphaerotilaceae</taxon>
        <taxon>Rubrivivax</taxon>
    </lineage>
</organism>
<feature type="domain" description="EamA" evidence="7">
    <location>
        <begin position="17"/>
        <end position="147"/>
    </location>
</feature>
<protein>
    <submittedName>
        <fullName evidence="8">Threonine/homoserine efflux transporter RhtA</fullName>
    </submittedName>
</protein>
<gene>
    <name evidence="8" type="ORF">EV684_103284</name>
</gene>
<dbReference type="InterPro" id="IPR000620">
    <property type="entry name" value="EamA_dom"/>
</dbReference>
<proteinExistence type="inferred from homology"/>
<dbReference type="Proteomes" id="UP000295106">
    <property type="component" value="Unassembled WGS sequence"/>
</dbReference>